<evidence type="ECO:0000256" key="5">
    <source>
        <dbReference type="ARBA" id="ARBA00023136"/>
    </source>
</evidence>
<comment type="caution">
    <text evidence="8">The sequence shown here is derived from an EMBL/GenBank/DDBJ whole genome shotgun (WGS) entry which is preliminary data.</text>
</comment>
<organism evidence="8">
    <name type="scientific">gut metagenome</name>
    <dbReference type="NCBI Taxonomy" id="749906"/>
    <lineage>
        <taxon>unclassified sequences</taxon>
        <taxon>metagenomes</taxon>
        <taxon>organismal metagenomes</taxon>
    </lineage>
</organism>
<reference evidence="8" key="1">
    <citation type="journal article" date="2012" name="PLoS ONE">
        <title>Gene sets for utilization of primary and secondary nutrition supplies in the distal gut of endangered iberian lynx.</title>
        <authorList>
            <person name="Alcaide M."/>
            <person name="Messina E."/>
            <person name="Richter M."/>
            <person name="Bargiela R."/>
            <person name="Peplies J."/>
            <person name="Huws S.A."/>
            <person name="Newbold C.J."/>
            <person name="Golyshin P.N."/>
            <person name="Simon M.A."/>
            <person name="Lopez G."/>
            <person name="Yakimov M.M."/>
            <person name="Ferrer M."/>
        </authorList>
    </citation>
    <scope>NUCLEOTIDE SEQUENCE</scope>
</reference>
<evidence type="ECO:0000256" key="1">
    <source>
        <dbReference type="ARBA" id="ARBA00004141"/>
    </source>
</evidence>
<evidence type="ECO:0000256" key="6">
    <source>
        <dbReference type="SAM" id="Phobius"/>
    </source>
</evidence>
<dbReference type="PANTHER" id="PTHR30071">
    <property type="entry name" value="HEME EXPORTER PROTEIN C"/>
    <property type="match status" value="1"/>
</dbReference>
<feature type="transmembrane region" description="Helical" evidence="6">
    <location>
        <begin position="200"/>
        <end position="217"/>
    </location>
</feature>
<dbReference type="GO" id="GO:0020037">
    <property type="term" value="F:heme binding"/>
    <property type="evidence" value="ECO:0007669"/>
    <property type="project" value="InterPro"/>
</dbReference>
<evidence type="ECO:0000259" key="7">
    <source>
        <dbReference type="Pfam" id="PF01578"/>
    </source>
</evidence>
<dbReference type="AlphaFoldDB" id="J9CTA3"/>
<dbReference type="GO" id="GO:0005886">
    <property type="term" value="C:plasma membrane"/>
    <property type="evidence" value="ECO:0007669"/>
    <property type="project" value="TreeGrafter"/>
</dbReference>
<evidence type="ECO:0000313" key="8">
    <source>
        <dbReference type="EMBL" id="EJX03446.1"/>
    </source>
</evidence>
<dbReference type="Pfam" id="PF01578">
    <property type="entry name" value="Cytochrom_C_asm"/>
    <property type="match status" value="1"/>
</dbReference>
<dbReference type="EMBL" id="AMCI01002156">
    <property type="protein sequence ID" value="EJX03446.1"/>
    <property type="molecule type" value="Genomic_DNA"/>
</dbReference>
<dbReference type="GO" id="GO:0017004">
    <property type="term" value="P:cytochrome complex assembly"/>
    <property type="evidence" value="ECO:0007669"/>
    <property type="project" value="UniProtKB-KW"/>
</dbReference>
<feature type="transmembrane region" description="Helical" evidence="6">
    <location>
        <begin position="31"/>
        <end position="51"/>
    </location>
</feature>
<dbReference type="InterPro" id="IPR045062">
    <property type="entry name" value="Cyt_c_biogenesis_CcsA/CcmC"/>
</dbReference>
<keyword evidence="3" id="KW-0201">Cytochrome c-type biogenesis</keyword>
<feature type="transmembrane region" description="Helical" evidence="6">
    <location>
        <begin position="6"/>
        <end position="24"/>
    </location>
</feature>
<evidence type="ECO:0000256" key="3">
    <source>
        <dbReference type="ARBA" id="ARBA00022748"/>
    </source>
</evidence>
<feature type="transmembrane region" description="Helical" evidence="6">
    <location>
        <begin position="170"/>
        <end position="188"/>
    </location>
</feature>
<feature type="transmembrane region" description="Helical" evidence="6">
    <location>
        <begin position="66"/>
        <end position="83"/>
    </location>
</feature>
<sequence length="260" mass="29272">MERLGLIGAIASIVFQLAGCYGAWRFGRKAGAGYTLIGSLLLGACLLGWTFELGRPPMQTLGETRLWYAFLLPIVGTGVYLCWHFRWILVFTTGLSAVFLLLNGVYPDHYVRDLPPALQSGWFVPHVLFYMVSYSLLGSATFWGLSLCWRKPVHPSQGQVSCRQLVRLGLSFLTLGMLTGACWAQDAWGHYWGWDPKETWAVLTWFGYLLYVHLYPVCPHRTGWLALVLCLAFICLQCCWWGLSFLPAAQGNSLHVYGYS</sequence>
<dbReference type="InterPro" id="IPR002541">
    <property type="entry name" value="Cyt_c_assembly"/>
</dbReference>
<protein>
    <submittedName>
        <fullName evidence="8">Cytochrome c biogenesis protein ccsA</fullName>
    </submittedName>
</protein>
<keyword evidence="5 6" id="KW-0472">Membrane</keyword>
<name>J9CTA3_9ZZZZ</name>
<comment type="subcellular location">
    <subcellularLocation>
        <location evidence="1">Membrane</location>
        <topology evidence="1">Multi-pass membrane protein</topology>
    </subcellularLocation>
</comment>
<feature type="domain" description="Cytochrome c assembly protein" evidence="7">
    <location>
        <begin position="84"/>
        <end position="243"/>
    </location>
</feature>
<gene>
    <name evidence="8" type="ORF">EVA_08450</name>
</gene>
<keyword evidence="4 6" id="KW-1133">Transmembrane helix</keyword>
<feature type="transmembrane region" description="Helical" evidence="6">
    <location>
        <begin position="127"/>
        <end position="149"/>
    </location>
</feature>
<keyword evidence="2 6" id="KW-0812">Transmembrane</keyword>
<evidence type="ECO:0000256" key="4">
    <source>
        <dbReference type="ARBA" id="ARBA00022989"/>
    </source>
</evidence>
<dbReference type="PANTHER" id="PTHR30071:SF1">
    <property type="entry name" value="CYTOCHROME B_B6 PROTEIN-RELATED"/>
    <property type="match status" value="1"/>
</dbReference>
<feature type="transmembrane region" description="Helical" evidence="6">
    <location>
        <begin position="224"/>
        <end position="243"/>
    </location>
</feature>
<proteinExistence type="predicted"/>
<feature type="transmembrane region" description="Helical" evidence="6">
    <location>
        <begin position="88"/>
        <end position="107"/>
    </location>
</feature>
<accession>J9CTA3</accession>
<evidence type="ECO:0000256" key="2">
    <source>
        <dbReference type="ARBA" id="ARBA00022692"/>
    </source>
</evidence>